<protein>
    <recommendedName>
        <fullName evidence="5">Transmembrane protein</fullName>
    </recommendedName>
</protein>
<evidence type="ECO:0000256" key="1">
    <source>
        <dbReference type="SAM" id="SignalP"/>
    </source>
</evidence>
<name>A0A1P8BGR5_ARATH</name>
<dbReference type="Proteomes" id="UP000006548">
    <property type="component" value="Chromosome 5"/>
</dbReference>
<feature type="signal peptide" evidence="1">
    <location>
        <begin position="1"/>
        <end position="15"/>
    </location>
</feature>
<feature type="chain" id="PRO_5012591408" description="Transmembrane protein" evidence="1">
    <location>
        <begin position="16"/>
        <end position="84"/>
    </location>
</feature>
<evidence type="ECO:0008006" key="5">
    <source>
        <dbReference type="Google" id="ProtNLM"/>
    </source>
</evidence>
<gene>
    <name evidence="2 3" type="ordered locus">At5g05635</name>
</gene>
<dbReference type="EMBL" id="CP002688">
    <property type="protein sequence ID" value="ANM70789.1"/>
    <property type="molecule type" value="Genomic_DNA"/>
</dbReference>
<sequence length="84" mass="8990">METALKNVLLTSALGKVLVLLNNSAIKACSENSTKGLGVDVAAMASASEATSSSKSKLLRASLRASSIFFFLAFKRKKEPRERE</sequence>
<organism evidence="3 4">
    <name type="scientific">Arabidopsis thaliana</name>
    <name type="common">Mouse-ear cress</name>
    <dbReference type="NCBI Taxonomy" id="3702"/>
    <lineage>
        <taxon>Eukaryota</taxon>
        <taxon>Viridiplantae</taxon>
        <taxon>Streptophyta</taxon>
        <taxon>Embryophyta</taxon>
        <taxon>Tracheophyta</taxon>
        <taxon>Spermatophyta</taxon>
        <taxon>Magnoliopsida</taxon>
        <taxon>eudicotyledons</taxon>
        <taxon>Gunneridae</taxon>
        <taxon>Pentapetalae</taxon>
        <taxon>rosids</taxon>
        <taxon>malvids</taxon>
        <taxon>Brassicales</taxon>
        <taxon>Brassicaceae</taxon>
        <taxon>Camelineae</taxon>
        <taxon>Arabidopsis</taxon>
    </lineage>
</organism>
<dbReference type="GeneID" id="28720740"/>
<evidence type="ECO:0000313" key="4">
    <source>
        <dbReference type="Proteomes" id="UP000006548"/>
    </source>
</evidence>
<reference evidence="4" key="2">
    <citation type="journal article" date="2017" name="Plant J.">
        <title>Araport11: a complete reannotation of the Arabidopsis thaliana reference genome.</title>
        <authorList>
            <person name="Cheng C.Y."/>
            <person name="Krishnakumar V."/>
            <person name="Chan A.P."/>
            <person name="Thibaud-Nissen F."/>
            <person name="Schobel S."/>
            <person name="Town C.D."/>
        </authorList>
    </citation>
    <scope>GENOME REANNOTATION</scope>
    <source>
        <strain evidence="4">cv. Columbia</strain>
    </source>
</reference>
<evidence type="ECO:0000313" key="3">
    <source>
        <dbReference type="EMBL" id="ANM70789.1"/>
    </source>
</evidence>
<keyword evidence="4" id="KW-1185">Reference proteome</keyword>
<dbReference type="InParanoid" id="A0A1P8BGR5"/>
<dbReference type="KEGG" id="ath:AT5G05635"/>
<dbReference type="TAIR" id="AT5G05635"/>
<dbReference type="ExpressionAtlas" id="A0A1P8BGR5">
    <property type="expression patterns" value="baseline"/>
</dbReference>
<accession>A0A1P8BGR5</accession>
<dbReference type="Araport" id="AT5G05635"/>
<keyword evidence="1" id="KW-0732">Signal</keyword>
<reference evidence="3 4" key="1">
    <citation type="journal article" date="2000" name="Nature">
        <title>Sequence and analysis of chromosome 5 of the plant Arabidopsis thaliana.</title>
        <authorList>
            <consortium name="Kazusa DNA Research Institute"/>
            <consortium name="Cold Spring Harbor and Washington University in St Louis Sequencing Consortium"/>
            <consortium name="European Union Arabidopsis Genome Sequencing Consortium"/>
            <person name="Tabata S."/>
            <person name="Kaneko T."/>
            <person name="Nakamura Y."/>
            <person name="Kotani H."/>
            <person name="Kato T."/>
            <person name="Asamizu E."/>
            <person name="Miyajima N."/>
            <person name="Sasamoto S."/>
            <person name="Kimura T."/>
            <person name="Hosouchi T."/>
            <person name="Kawashima K."/>
            <person name="Kohara M."/>
            <person name="Matsumoto M."/>
            <person name="Matsuno A."/>
            <person name="Muraki A."/>
            <person name="Nakayama S."/>
            <person name="Nakazaki N."/>
            <person name="Naruo K."/>
            <person name="Okumura S."/>
            <person name="Shinpo S."/>
            <person name="Takeuchi C."/>
            <person name="Wada T."/>
            <person name="Watanabe A."/>
            <person name="Yamada M."/>
            <person name="Yasuda M."/>
            <person name="Sato S."/>
            <person name="de la Bastide M."/>
            <person name="Huang E."/>
            <person name="Spiegel L."/>
            <person name="Gnoj L."/>
            <person name="O'Shaughnessy A."/>
            <person name="Preston R."/>
            <person name="Habermann K."/>
            <person name="Murray J."/>
            <person name="Johnson D."/>
            <person name="Rohlfing T."/>
            <person name="Nelson J."/>
            <person name="Stoneking T."/>
            <person name="Pepin K."/>
            <person name="Spieth J."/>
            <person name="Sekhon M."/>
            <person name="Armstrong J."/>
            <person name="Becker M."/>
            <person name="Belter E."/>
            <person name="Cordum H."/>
            <person name="Cordes M."/>
            <person name="Courtney L."/>
            <person name="Courtney W."/>
            <person name="Dante M."/>
            <person name="Du H."/>
            <person name="Edwards J."/>
            <person name="Fryman J."/>
            <person name="Haakensen B."/>
            <person name="Lamar E."/>
            <person name="Latreille P."/>
            <person name="Leonard S."/>
            <person name="Meyer R."/>
            <person name="Mulvaney E."/>
            <person name="Ozersky P."/>
            <person name="Riley A."/>
            <person name="Strowmatt C."/>
            <person name="Wagner-McPherson C."/>
            <person name="Wollam A."/>
            <person name="Yoakum M."/>
            <person name="Bell M."/>
            <person name="Dedhia N."/>
            <person name="Parnell L."/>
            <person name="Shah R."/>
            <person name="Rodriguez M."/>
            <person name="See L.H."/>
            <person name="Vil D."/>
            <person name="Baker J."/>
            <person name="Kirchoff K."/>
            <person name="Toth K."/>
            <person name="King L."/>
            <person name="Bahret A."/>
            <person name="Miller B."/>
            <person name="Marra M."/>
            <person name="Martienssen R."/>
            <person name="McCombie W.R."/>
            <person name="Wilson R.K."/>
            <person name="Murphy G."/>
            <person name="Bancroft I."/>
            <person name="Volckaert G."/>
            <person name="Wambutt R."/>
            <person name="Dusterhoft A."/>
            <person name="Stiekema W."/>
            <person name="Pohl T."/>
            <person name="Entian K.D."/>
            <person name="Terryn N."/>
            <person name="Hartley N."/>
            <person name="Bent E."/>
            <person name="Johnson S."/>
            <person name="Langham S.A."/>
            <person name="McCullagh B."/>
            <person name="Robben J."/>
            <person name="Grymonprez B."/>
            <person name="Zimmermann W."/>
            <person name="Ramsperger U."/>
            <person name="Wedler H."/>
            <person name="Balke K."/>
            <person name="Wedler E."/>
            <person name="Peters S."/>
            <person name="van Staveren M."/>
            <person name="Dirkse W."/>
            <person name="Mooijman P."/>
            <person name="Lankhorst R.K."/>
            <person name="Weitzenegger T."/>
            <person name="Bothe G."/>
            <person name="Rose M."/>
            <person name="Hauf J."/>
            <person name="Berneiser S."/>
            <person name="Hempel S."/>
            <person name="Feldpausch M."/>
            <person name="Lamberth S."/>
            <person name="Villarroel R."/>
            <person name="Gielen J."/>
            <person name="Ardiles W."/>
            <person name="Bents O."/>
            <person name="Lemcke K."/>
            <person name="Kolesov G."/>
            <person name="Mayer K."/>
            <person name="Rudd S."/>
            <person name="Schoof H."/>
            <person name="Schueller C."/>
            <person name="Zaccaria P."/>
            <person name="Mewes H.W."/>
            <person name="Bevan M."/>
            <person name="Fransz P."/>
        </authorList>
    </citation>
    <scope>NUCLEOTIDE SEQUENCE [LARGE SCALE GENOMIC DNA]</scope>
    <source>
        <strain evidence="4">cv. Columbia</strain>
    </source>
</reference>
<proteinExistence type="predicted"/>
<dbReference type="RefSeq" id="NP_001332371.1">
    <property type="nucleotide sequence ID" value="NM_001342830.1"/>
</dbReference>
<dbReference type="AlphaFoldDB" id="A0A1P8BGR5"/>
<evidence type="ECO:0000313" key="2">
    <source>
        <dbReference type="Araport" id="AT5G05635"/>
    </source>
</evidence>